<dbReference type="RefSeq" id="XP_018287121.1">
    <property type="nucleotide sequence ID" value="XM_018441749.1"/>
</dbReference>
<feature type="compositionally biased region" description="Polar residues" evidence="1">
    <location>
        <begin position="379"/>
        <end position="388"/>
    </location>
</feature>
<dbReference type="GeneID" id="29002655"/>
<dbReference type="EMBL" id="KV440993">
    <property type="protein sequence ID" value="OAD69081.1"/>
    <property type="molecule type" value="Genomic_DNA"/>
</dbReference>
<feature type="region of interest" description="Disordered" evidence="1">
    <location>
        <begin position="1"/>
        <end position="25"/>
    </location>
</feature>
<dbReference type="VEuPathDB" id="FungiDB:PHYBLDRAFT_67174"/>
<keyword evidence="3" id="KW-1185">Reference proteome</keyword>
<feature type="compositionally biased region" description="Acidic residues" evidence="1">
    <location>
        <begin position="284"/>
        <end position="293"/>
    </location>
</feature>
<organism evidence="2 3">
    <name type="scientific">Phycomyces blakesleeanus (strain ATCC 8743b / DSM 1359 / FGSC 10004 / NBRC 33097 / NRRL 1555)</name>
    <dbReference type="NCBI Taxonomy" id="763407"/>
    <lineage>
        <taxon>Eukaryota</taxon>
        <taxon>Fungi</taxon>
        <taxon>Fungi incertae sedis</taxon>
        <taxon>Mucoromycota</taxon>
        <taxon>Mucoromycotina</taxon>
        <taxon>Mucoromycetes</taxon>
        <taxon>Mucorales</taxon>
        <taxon>Phycomycetaceae</taxon>
        <taxon>Phycomyces</taxon>
    </lineage>
</organism>
<evidence type="ECO:0008006" key="4">
    <source>
        <dbReference type="Google" id="ProtNLM"/>
    </source>
</evidence>
<dbReference type="InParanoid" id="A0A162ZUD9"/>
<feature type="compositionally biased region" description="Low complexity" evidence="1">
    <location>
        <begin position="351"/>
        <end position="361"/>
    </location>
</feature>
<feature type="compositionally biased region" description="Polar residues" evidence="1">
    <location>
        <begin position="1"/>
        <end position="10"/>
    </location>
</feature>
<dbReference type="Proteomes" id="UP000077315">
    <property type="component" value="Unassembled WGS sequence"/>
</dbReference>
<dbReference type="SUPFAM" id="SSF47473">
    <property type="entry name" value="EF-hand"/>
    <property type="match status" value="1"/>
</dbReference>
<feature type="compositionally biased region" description="Low complexity" evidence="1">
    <location>
        <begin position="266"/>
        <end position="278"/>
    </location>
</feature>
<dbReference type="InterPro" id="IPR011992">
    <property type="entry name" value="EF-hand-dom_pair"/>
</dbReference>
<feature type="compositionally biased region" description="Basic and acidic residues" evidence="1">
    <location>
        <begin position="12"/>
        <end position="25"/>
    </location>
</feature>
<feature type="region of interest" description="Disordered" evidence="1">
    <location>
        <begin position="340"/>
        <end position="361"/>
    </location>
</feature>
<accession>A0A162ZUD9</accession>
<reference evidence="3" key="1">
    <citation type="submission" date="2015-06" db="EMBL/GenBank/DDBJ databases">
        <title>Expansion of signal transduction pathways in fungi by whole-genome duplication.</title>
        <authorList>
            <consortium name="DOE Joint Genome Institute"/>
            <person name="Corrochano L.M."/>
            <person name="Kuo A."/>
            <person name="Marcet-Houben M."/>
            <person name="Polaino S."/>
            <person name="Salamov A."/>
            <person name="Villalobos J.M."/>
            <person name="Alvarez M.I."/>
            <person name="Avalos J."/>
            <person name="Benito E.P."/>
            <person name="Benoit I."/>
            <person name="Burger G."/>
            <person name="Camino L.P."/>
            <person name="Canovas D."/>
            <person name="Cerda-Olmedo E."/>
            <person name="Cheng J.-F."/>
            <person name="Dominguez A."/>
            <person name="Elias M."/>
            <person name="Eslava A.P."/>
            <person name="Glaser F."/>
            <person name="Grimwood J."/>
            <person name="Gutierrez G."/>
            <person name="Heitman J."/>
            <person name="Henrissat B."/>
            <person name="Iturriaga E.A."/>
            <person name="Lang B.F."/>
            <person name="Lavin J.L."/>
            <person name="Lee S."/>
            <person name="Li W."/>
            <person name="Lindquist E."/>
            <person name="Lopez-Garcia S."/>
            <person name="Luque E.M."/>
            <person name="Marcos A.T."/>
            <person name="Martin J."/>
            <person name="McCluskey K."/>
            <person name="Medina H.R."/>
            <person name="Miralles-Duran A."/>
            <person name="Miyazaki A."/>
            <person name="Munoz-Torres E."/>
            <person name="Oguiza J.A."/>
            <person name="Ohm R."/>
            <person name="Olmedo M."/>
            <person name="Orejas M."/>
            <person name="Ortiz-Castellanos L."/>
            <person name="Pisabarro A.G."/>
            <person name="Rodriguez-Romero J."/>
            <person name="Ruiz-Herrera J."/>
            <person name="Ruiz-Vazquez R."/>
            <person name="Sanz C."/>
            <person name="Schackwitz W."/>
            <person name="Schmutz J."/>
            <person name="Shahriari M."/>
            <person name="Shelest E."/>
            <person name="Silva-Franco F."/>
            <person name="Soanes D."/>
            <person name="Syed K."/>
            <person name="Tagua V.G."/>
            <person name="Talbot N.J."/>
            <person name="Thon M."/>
            <person name="De vries R.P."/>
            <person name="Wiebenga A."/>
            <person name="Yadav J.S."/>
            <person name="Braun E.L."/>
            <person name="Baker S."/>
            <person name="Garre V."/>
            <person name="Horwitz B."/>
            <person name="Torres-Martinez S."/>
            <person name="Idnurm A."/>
            <person name="Herrera-Estrella A."/>
            <person name="Gabaldon T."/>
            <person name="Grigoriev I.V."/>
        </authorList>
    </citation>
    <scope>NUCLEOTIDE SEQUENCE [LARGE SCALE GENOMIC DNA]</scope>
    <source>
        <strain evidence="3">NRRL 1555(-)</strain>
    </source>
</reference>
<feature type="compositionally biased region" description="Polar residues" evidence="1">
    <location>
        <begin position="411"/>
        <end position="427"/>
    </location>
</feature>
<sequence length="442" mass="49790">MNKIKNTLFHSKNKDEKNRKAHHLGERSISDPVLSQASISEPEPSTDVPEVGIENLTDIEQQIYTVWWNELDPYSLGHLDNKALLKFLVGCNLEYQKLGQILALFDKVTDGLTESQFYAVLRLVSHAQNGRAIHRDLCYLGVQMLTIDQQHLYPTLLRVLKAQILNRQGDHTTYDSLQWNSSINPVPYVPQNCHETYVGSYGGPASDAQRAYPQVIFQPPNQSINHQISPVNGGLMNHPQEVFIPATIPIAELVHTPIITWTSGPNNNNNNNSDSSNNQHQKQEEEEEGEEGEPCMAYPSSAAIVALSEKNHQRHQAQHIRSKSVPDNMMAYESELENDSYAPDHHSAQDPSGTPTSMSSPSERYYEFIEYTEPQSTPRNSMLLTQSYNPPPNADYDELGSPFKDPPESMTFGSFNENGLFPNQQPNVFDIPPPHPNQYDSK</sequence>
<evidence type="ECO:0000313" key="3">
    <source>
        <dbReference type="Proteomes" id="UP000077315"/>
    </source>
</evidence>
<dbReference type="AlphaFoldDB" id="A0A162ZUD9"/>
<name>A0A162ZUD9_PHYB8</name>
<gene>
    <name evidence="2" type="ORF">PHYBLDRAFT_67174</name>
</gene>
<dbReference type="OrthoDB" id="2553626at2759"/>
<evidence type="ECO:0000313" key="2">
    <source>
        <dbReference type="EMBL" id="OAD69081.1"/>
    </source>
</evidence>
<dbReference type="STRING" id="763407.A0A162ZUD9"/>
<proteinExistence type="predicted"/>
<protein>
    <recommendedName>
        <fullName evidence="4">EH domain-containing protein</fullName>
    </recommendedName>
</protein>
<feature type="region of interest" description="Disordered" evidence="1">
    <location>
        <begin position="263"/>
        <end position="294"/>
    </location>
</feature>
<evidence type="ECO:0000256" key="1">
    <source>
        <dbReference type="SAM" id="MobiDB-lite"/>
    </source>
</evidence>
<dbReference type="Gene3D" id="1.10.238.10">
    <property type="entry name" value="EF-hand"/>
    <property type="match status" value="1"/>
</dbReference>
<feature type="region of interest" description="Disordered" evidence="1">
    <location>
        <begin position="379"/>
        <end position="442"/>
    </location>
</feature>